<evidence type="ECO:0008006" key="4">
    <source>
        <dbReference type="Google" id="ProtNLM"/>
    </source>
</evidence>
<dbReference type="Proteomes" id="UP000831390">
    <property type="component" value="Chromosome"/>
</dbReference>
<evidence type="ECO:0000313" key="2">
    <source>
        <dbReference type="EMBL" id="UOE35467.1"/>
    </source>
</evidence>
<evidence type="ECO:0000313" key="3">
    <source>
        <dbReference type="Proteomes" id="UP000831390"/>
    </source>
</evidence>
<protein>
    <recommendedName>
        <fullName evidence="4">DUF2116 family Zn-ribbon domain-containing protein</fullName>
    </recommendedName>
</protein>
<reference evidence="2 3" key="1">
    <citation type="submission" date="2022-03" db="EMBL/GenBank/DDBJ databases">
        <title>Hymenobactersp. isolated from the air.</title>
        <authorList>
            <person name="Won M."/>
            <person name="Kwon S.-W."/>
        </authorList>
    </citation>
    <scope>NUCLEOTIDE SEQUENCE [LARGE SCALE GENOMIC DNA]</scope>
    <source>
        <strain evidence="2 3">KACC 22596</strain>
    </source>
</reference>
<keyword evidence="1" id="KW-1133">Transmembrane helix</keyword>
<keyword evidence="1" id="KW-0472">Membrane</keyword>
<proteinExistence type="predicted"/>
<sequence>MSAPLLSSKKCAACQQWSVWQQNPDDRCEHCGELLDPQAAQNAWQREEVENQPAAPGLQLIEIHPDDGAFTRFIKRMIRGGQLAFAAILAFIVWFVTLAAG</sequence>
<accession>A0ABY4B8G7</accession>
<feature type="transmembrane region" description="Helical" evidence="1">
    <location>
        <begin position="83"/>
        <end position="100"/>
    </location>
</feature>
<dbReference type="EMBL" id="CP094534">
    <property type="protein sequence ID" value="UOE35467.1"/>
    <property type="molecule type" value="Genomic_DNA"/>
</dbReference>
<gene>
    <name evidence="2" type="ORF">MTP16_07405</name>
</gene>
<keyword evidence="1" id="KW-0812">Transmembrane</keyword>
<keyword evidence="3" id="KW-1185">Reference proteome</keyword>
<dbReference type="RefSeq" id="WP_243517512.1">
    <property type="nucleotide sequence ID" value="NZ_CP094534.1"/>
</dbReference>
<organism evidence="2 3">
    <name type="scientific">Hymenobacter monticola</name>
    <dbReference type="NCBI Taxonomy" id="1705399"/>
    <lineage>
        <taxon>Bacteria</taxon>
        <taxon>Pseudomonadati</taxon>
        <taxon>Bacteroidota</taxon>
        <taxon>Cytophagia</taxon>
        <taxon>Cytophagales</taxon>
        <taxon>Hymenobacteraceae</taxon>
        <taxon>Hymenobacter</taxon>
    </lineage>
</organism>
<name>A0ABY4B8G7_9BACT</name>
<evidence type="ECO:0000256" key="1">
    <source>
        <dbReference type="SAM" id="Phobius"/>
    </source>
</evidence>